<dbReference type="EMBL" id="KI925011">
    <property type="protein sequence ID" value="ETW20946.1"/>
    <property type="molecule type" value="Genomic_DNA"/>
</dbReference>
<keyword evidence="1" id="KW-0812">Transmembrane</keyword>
<reference evidence="2 3" key="2">
    <citation type="submission" date="2013-02" db="EMBL/GenBank/DDBJ databases">
        <title>The Genome Sequence of Plasmodium falciparum Vietnam Oak-Knoll (FVO).</title>
        <authorList>
            <consortium name="The Broad Institute Genome Sequencing Platform"/>
            <consortium name="The Broad Institute Genome Sequencing Center for Infectious Disease"/>
            <person name="Neafsey D."/>
            <person name="Cheeseman I."/>
            <person name="Volkman S."/>
            <person name="Adams J."/>
            <person name="Walker B."/>
            <person name="Young S.K."/>
            <person name="Zeng Q."/>
            <person name="Gargeya S."/>
            <person name="Fitzgerald M."/>
            <person name="Haas B."/>
            <person name="Abouelleil A."/>
            <person name="Alvarado L."/>
            <person name="Arachchi H.M."/>
            <person name="Berlin A.M."/>
            <person name="Chapman S.B."/>
            <person name="Dewar J."/>
            <person name="Goldberg J."/>
            <person name="Griggs A."/>
            <person name="Gujja S."/>
            <person name="Hansen M."/>
            <person name="Howarth C."/>
            <person name="Imamovic A."/>
            <person name="Larimer J."/>
            <person name="McCowan C."/>
            <person name="Murphy C."/>
            <person name="Neiman D."/>
            <person name="Pearson M."/>
            <person name="Priest M."/>
            <person name="Roberts A."/>
            <person name="Saif S."/>
            <person name="Shea T."/>
            <person name="Sisk P."/>
            <person name="Sykes S."/>
            <person name="Wortman J."/>
            <person name="Nusbaum C."/>
            <person name="Birren B."/>
        </authorList>
    </citation>
    <scope>NUCLEOTIDE SEQUENCE [LARGE SCALE GENOMIC DNA]</scope>
    <source>
        <strain evidence="3">Vietnam Oak-Knoll (FVO)</strain>
    </source>
</reference>
<evidence type="ECO:0000313" key="2">
    <source>
        <dbReference type="EMBL" id="ETW20946.1"/>
    </source>
</evidence>
<dbReference type="AlphaFoldDB" id="A0A024VDP6"/>
<feature type="transmembrane region" description="Helical" evidence="1">
    <location>
        <begin position="6"/>
        <end position="28"/>
    </location>
</feature>
<protein>
    <submittedName>
        <fullName evidence="2">Uncharacterized protein</fullName>
    </submittedName>
</protein>
<evidence type="ECO:0000313" key="3">
    <source>
        <dbReference type="Proteomes" id="UP000030690"/>
    </source>
</evidence>
<accession>A0A024VDP6</accession>
<organism evidence="2 3">
    <name type="scientific">Plasmodium falciparum Vietnam Oak-Knoll</name>
    <name type="common">FVO</name>
    <dbReference type="NCBI Taxonomy" id="1036723"/>
    <lineage>
        <taxon>Eukaryota</taxon>
        <taxon>Sar</taxon>
        <taxon>Alveolata</taxon>
        <taxon>Apicomplexa</taxon>
        <taxon>Aconoidasida</taxon>
        <taxon>Haemosporida</taxon>
        <taxon>Plasmodiidae</taxon>
        <taxon>Plasmodium</taxon>
        <taxon>Plasmodium (Laverania)</taxon>
    </lineage>
</organism>
<sequence>MFFFFFFIHLIRLIHLIHLIHVIVILIYPSINILEVEILDTLFIFDNTPGSSILPLLLNVYSSTDNGLWFWGP</sequence>
<keyword evidence="1" id="KW-1133">Transmembrane helix</keyword>
<evidence type="ECO:0000256" key="1">
    <source>
        <dbReference type="SAM" id="Phobius"/>
    </source>
</evidence>
<gene>
    <name evidence="2" type="ORF">PFFVO_00278</name>
</gene>
<reference evidence="2 3" key="1">
    <citation type="submission" date="2013-02" db="EMBL/GenBank/DDBJ databases">
        <title>The Genome Annotation of Plasmodium falciparum Vietnam Oak-Knoll (FVO).</title>
        <authorList>
            <consortium name="The Broad Institute Genome Sequencing Platform"/>
            <consortium name="The Broad Institute Genome Sequencing Center for Infectious Disease"/>
            <person name="Neafsey D."/>
            <person name="Hoffman S."/>
            <person name="Volkman S."/>
            <person name="Rosenthal P."/>
            <person name="Walker B."/>
            <person name="Young S.K."/>
            <person name="Zeng Q."/>
            <person name="Gargeya S."/>
            <person name="Fitzgerald M."/>
            <person name="Haas B."/>
            <person name="Abouelleil A."/>
            <person name="Allen A.W."/>
            <person name="Alvarado L."/>
            <person name="Arachchi H.M."/>
            <person name="Berlin A.M."/>
            <person name="Chapman S.B."/>
            <person name="Gainer-Dewar J."/>
            <person name="Goldberg J."/>
            <person name="Griggs A."/>
            <person name="Gujja S."/>
            <person name="Hansen M."/>
            <person name="Howarth C."/>
            <person name="Imamovic A."/>
            <person name="Ireland A."/>
            <person name="Larimer J."/>
            <person name="McCowan C."/>
            <person name="Murphy C."/>
            <person name="Pearson M."/>
            <person name="Poon T.W."/>
            <person name="Priest M."/>
            <person name="Roberts A."/>
            <person name="Saif S."/>
            <person name="Shea T."/>
            <person name="Sisk P."/>
            <person name="Sykes S."/>
            <person name="Wortman J."/>
            <person name="Nusbaum C."/>
            <person name="Birren B."/>
        </authorList>
    </citation>
    <scope>NUCLEOTIDE SEQUENCE [LARGE SCALE GENOMIC DNA]</scope>
    <source>
        <strain evidence="3">Vietnam Oak-Knoll (FVO)</strain>
    </source>
</reference>
<keyword evidence="1" id="KW-0472">Membrane</keyword>
<name>A0A024VDP6_PLAFA</name>
<dbReference type="Proteomes" id="UP000030690">
    <property type="component" value="Unassembled WGS sequence"/>
</dbReference>
<proteinExistence type="predicted"/>